<accession>A0ABD1T7X1</accession>
<dbReference type="Proteomes" id="UP001604277">
    <property type="component" value="Unassembled WGS sequence"/>
</dbReference>
<comment type="caution">
    <text evidence="1">The sequence shown here is derived from an EMBL/GenBank/DDBJ whole genome shotgun (WGS) entry which is preliminary data.</text>
</comment>
<protein>
    <submittedName>
        <fullName evidence="1">Uncharacterized protein</fullName>
    </submittedName>
</protein>
<sequence>MGGGNFEEVGRTAPRDILVMVEPVRAICPISKLDFDTNYFRMARKKWIEQFTGVINLGDSDSKADEMNFVMEKLTPEEATDIRKQRDESLRMAKEKGVGTWTRPNIEGLISDWQAVRVQGRFSLE</sequence>
<reference evidence="2" key="1">
    <citation type="submission" date="2024-07" db="EMBL/GenBank/DDBJ databases">
        <title>Two chromosome-level genome assemblies of Korean endemic species Abeliophyllum distichum and Forsythia ovata (Oleaceae).</title>
        <authorList>
            <person name="Jang H."/>
        </authorList>
    </citation>
    <scope>NUCLEOTIDE SEQUENCE [LARGE SCALE GENOMIC DNA]</scope>
</reference>
<organism evidence="1 2">
    <name type="scientific">Forsythia ovata</name>
    <dbReference type="NCBI Taxonomy" id="205694"/>
    <lineage>
        <taxon>Eukaryota</taxon>
        <taxon>Viridiplantae</taxon>
        <taxon>Streptophyta</taxon>
        <taxon>Embryophyta</taxon>
        <taxon>Tracheophyta</taxon>
        <taxon>Spermatophyta</taxon>
        <taxon>Magnoliopsida</taxon>
        <taxon>eudicotyledons</taxon>
        <taxon>Gunneridae</taxon>
        <taxon>Pentapetalae</taxon>
        <taxon>asterids</taxon>
        <taxon>lamiids</taxon>
        <taxon>Lamiales</taxon>
        <taxon>Oleaceae</taxon>
        <taxon>Forsythieae</taxon>
        <taxon>Forsythia</taxon>
    </lineage>
</organism>
<evidence type="ECO:0000313" key="1">
    <source>
        <dbReference type="EMBL" id="KAL2508673.1"/>
    </source>
</evidence>
<keyword evidence="2" id="KW-1185">Reference proteome</keyword>
<evidence type="ECO:0000313" key="2">
    <source>
        <dbReference type="Proteomes" id="UP001604277"/>
    </source>
</evidence>
<proteinExistence type="predicted"/>
<gene>
    <name evidence="1" type="ORF">Fot_32320</name>
</gene>
<dbReference type="AlphaFoldDB" id="A0ABD1T7X1"/>
<name>A0ABD1T7X1_9LAMI</name>
<dbReference type="EMBL" id="JBFOLJ010000009">
    <property type="protein sequence ID" value="KAL2508673.1"/>
    <property type="molecule type" value="Genomic_DNA"/>
</dbReference>